<accession>A0A9E8HJY4</accession>
<feature type="signal peptide" evidence="1">
    <location>
        <begin position="1"/>
        <end position="39"/>
    </location>
</feature>
<keyword evidence="1" id="KW-0732">Signal</keyword>
<dbReference type="Proteomes" id="UP001164472">
    <property type="component" value="Chromosome"/>
</dbReference>
<dbReference type="RefSeq" id="WP_251812190.1">
    <property type="nucleotide sequence ID" value="NZ_CP101527.1"/>
</dbReference>
<feature type="chain" id="PRO_5038878145" evidence="1">
    <location>
        <begin position="40"/>
        <end position="220"/>
    </location>
</feature>
<sequence>MKNKTTSTITQATPSAFVGGSAVLGASVLAALLSSSVSADVKSLTSSELTETYIKDSTIIVTPKKKKEEAQKKKLGSITISPAEPVKTEEEEHLEFAQSVEETDAQTQGAILNVEEQLRELAFSTTGPEIDALRPKVPDVDVPYGTAPEIDFIDINNNFVYAPVGNDLGLSRTEDQLTFSFGNLPGVNTINMPQGINEGPVLLVPRQGGGFDLTIDIPKN</sequence>
<reference evidence="2" key="1">
    <citation type="submission" date="2022-07" db="EMBL/GenBank/DDBJ databases">
        <title>Alkalimarinus sp. nov., isolated from gut of a Alitta virens.</title>
        <authorList>
            <person name="Yang A.I."/>
            <person name="Shin N.-R."/>
        </authorList>
    </citation>
    <scope>NUCLEOTIDE SEQUENCE</scope>
    <source>
        <strain evidence="2">FA028</strain>
    </source>
</reference>
<proteinExistence type="predicted"/>
<protein>
    <submittedName>
        <fullName evidence="2">Uncharacterized protein</fullName>
    </submittedName>
</protein>
<dbReference type="AlphaFoldDB" id="A0A9E8HJY4"/>
<evidence type="ECO:0000313" key="2">
    <source>
        <dbReference type="EMBL" id="UZW76035.1"/>
    </source>
</evidence>
<organism evidence="2 3">
    <name type="scientific">Alkalimarinus sediminis</name>
    <dbReference type="NCBI Taxonomy" id="1632866"/>
    <lineage>
        <taxon>Bacteria</taxon>
        <taxon>Pseudomonadati</taxon>
        <taxon>Pseudomonadota</taxon>
        <taxon>Gammaproteobacteria</taxon>
        <taxon>Alteromonadales</taxon>
        <taxon>Alteromonadaceae</taxon>
        <taxon>Alkalimarinus</taxon>
    </lineage>
</organism>
<dbReference type="KEGG" id="asem:NNL22_05490"/>
<evidence type="ECO:0000313" key="3">
    <source>
        <dbReference type="Proteomes" id="UP001164472"/>
    </source>
</evidence>
<keyword evidence="3" id="KW-1185">Reference proteome</keyword>
<gene>
    <name evidence="2" type="ORF">NNL22_05490</name>
</gene>
<name>A0A9E8HJY4_9ALTE</name>
<dbReference type="EMBL" id="CP101527">
    <property type="protein sequence ID" value="UZW76035.1"/>
    <property type="molecule type" value="Genomic_DNA"/>
</dbReference>
<evidence type="ECO:0000256" key="1">
    <source>
        <dbReference type="SAM" id="SignalP"/>
    </source>
</evidence>